<keyword evidence="3" id="KW-1185">Reference proteome</keyword>
<evidence type="ECO:0000313" key="3">
    <source>
        <dbReference type="Proteomes" id="UP000651977"/>
    </source>
</evidence>
<sequence>MRYLVLLLVTGLCFQASAAPPSQATEPKLSYSQQFQQDYFSALELDDKKDWLQLDSGEVIQGEVEELYQKALLFDSDELGDLTIDMKDIRRLRTAKRYQVNLRGLGVVMGRLMIDQDKVTIIGEHTHYTNKIDLISVYQVAEREADRWQNKAALSANIARGNTNTLEINGKILSERKTALSRTSASYLGVISASNSETTARNHRLTLSHDLYKFHDWFFRPLLADVYHAPLKNIRLQSQLASQVGYIVLEQDEIEWELAVGPSWQRTRFDEVDQGSSSTESSFGVSFSSRLEYDLSRDIEFNHDYQMTLTQRKVGGYQHHNLFNLAIDITDDLDLDIDFIWDYTQYPTADADGISPKKNDYRLAFGIGLDF</sequence>
<gene>
    <name evidence="2" type="ORF">GCM10007414_31280</name>
</gene>
<keyword evidence="1" id="KW-0732">Signal</keyword>
<proteinExistence type="predicted"/>
<feature type="chain" id="PRO_5045041841" description="DUF481 domain-containing protein" evidence="1">
    <location>
        <begin position="19"/>
        <end position="371"/>
    </location>
</feature>
<protein>
    <recommendedName>
        <fullName evidence="4">DUF481 domain-containing protein</fullName>
    </recommendedName>
</protein>
<feature type="signal peptide" evidence="1">
    <location>
        <begin position="1"/>
        <end position="18"/>
    </location>
</feature>
<reference evidence="3" key="1">
    <citation type="journal article" date="2019" name="Int. J. Syst. Evol. Microbiol.">
        <title>The Global Catalogue of Microorganisms (GCM) 10K type strain sequencing project: providing services to taxonomists for standard genome sequencing and annotation.</title>
        <authorList>
            <consortium name="The Broad Institute Genomics Platform"/>
            <consortium name="The Broad Institute Genome Sequencing Center for Infectious Disease"/>
            <person name="Wu L."/>
            <person name="Ma J."/>
        </authorList>
    </citation>
    <scope>NUCLEOTIDE SEQUENCE [LARGE SCALE GENOMIC DNA]</scope>
    <source>
        <strain evidence="3">CGMCC 1.10131</strain>
    </source>
</reference>
<accession>A0ABQ1I4E4</accession>
<dbReference type="Proteomes" id="UP000651977">
    <property type="component" value="Unassembled WGS sequence"/>
</dbReference>
<dbReference type="InterPro" id="IPR007433">
    <property type="entry name" value="DUF481"/>
</dbReference>
<name>A0ABQ1I4E4_9ALTE</name>
<dbReference type="Pfam" id="PF04338">
    <property type="entry name" value="DUF481"/>
    <property type="match status" value="1"/>
</dbReference>
<dbReference type="EMBL" id="BMDY01000021">
    <property type="protein sequence ID" value="GGB15592.1"/>
    <property type="molecule type" value="Genomic_DNA"/>
</dbReference>
<evidence type="ECO:0000256" key="1">
    <source>
        <dbReference type="SAM" id="SignalP"/>
    </source>
</evidence>
<evidence type="ECO:0000313" key="2">
    <source>
        <dbReference type="EMBL" id="GGB15592.1"/>
    </source>
</evidence>
<comment type="caution">
    <text evidence="2">The sequence shown here is derived from an EMBL/GenBank/DDBJ whole genome shotgun (WGS) entry which is preliminary data.</text>
</comment>
<organism evidence="2 3">
    <name type="scientific">Agarivorans gilvus</name>
    <dbReference type="NCBI Taxonomy" id="680279"/>
    <lineage>
        <taxon>Bacteria</taxon>
        <taxon>Pseudomonadati</taxon>
        <taxon>Pseudomonadota</taxon>
        <taxon>Gammaproteobacteria</taxon>
        <taxon>Alteromonadales</taxon>
        <taxon>Alteromonadaceae</taxon>
        <taxon>Agarivorans</taxon>
    </lineage>
</organism>
<evidence type="ECO:0008006" key="4">
    <source>
        <dbReference type="Google" id="ProtNLM"/>
    </source>
</evidence>